<dbReference type="InterPro" id="IPR028994">
    <property type="entry name" value="Integrin_alpha_N"/>
</dbReference>
<dbReference type="EMBL" id="BMVU01000053">
    <property type="protein sequence ID" value="GGY04412.1"/>
    <property type="molecule type" value="Genomic_DNA"/>
</dbReference>
<dbReference type="Gene3D" id="2.40.128.340">
    <property type="match status" value="1"/>
</dbReference>
<reference evidence="2" key="2">
    <citation type="submission" date="2020-09" db="EMBL/GenBank/DDBJ databases">
        <authorList>
            <person name="Sun Q."/>
            <person name="Ohkuma M."/>
        </authorList>
    </citation>
    <scope>NUCLEOTIDE SEQUENCE</scope>
    <source>
        <strain evidence="2">JCM 4790</strain>
    </source>
</reference>
<feature type="signal peptide" evidence="1">
    <location>
        <begin position="1"/>
        <end position="31"/>
    </location>
</feature>
<protein>
    <recommendedName>
        <fullName evidence="4">VCBS repeat-containing protein</fullName>
    </recommendedName>
</protein>
<keyword evidence="1" id="KW-0732">Signal</keyword>
<evidence type="ECO:0008006" key="4">
    <source>
        <dbReference type="Google" id="ProtNLM"/>
    </source>
</evidence>
<gene>
    <name evidence="2" type="ORF">GCM10010358_67450</name>
</gene>
<reference evidence="2" key="1">
    <citation type="journal article" date="2014" name="Int. J. Syst. Evol. Microbiol.">
        <title>Complete genome sequence of Corynebacterium casei LMG S-19264T (=DSM 44701T), isolated from a smear-ripened cheese.</title>
        <authorList>
            <consortium name="US DOE Joint Genome Institute (JGI-PGF)"/>
            <person name="Walter F."/>
            <person name="Albersmeier A."/>
            <person name="Kalinowski J."/>
            <person name="Ruckert C."/>
        </authorList>
    </citation>
    <scope>NUCLEOTIDE SEQUENCE</scope>
    <source>
        <strain evidence="2">JCM 4790</strain>
    </source>
</reference>
<name>A0A918U7R8_9ACTN</name>
<evidence type="ECO:0000313" key="3">
    <source>
        <dbReference type="Proteomes" id="UP000619244"/>
    </source>
</evidence>
<dbReference type="SUPFAM" id="SSF69318">
    <property type="entry name" value="Integrin alpha N-terminal domain"/>
    <property type="match status" value="1"/>
</dbReference>
<keyword evidence="3" id="KW-1185">Reference proteome</keyword>
<evidence type="ECO:0000256" key="1">
    <source>
        <dbReference type="SAM" id="SignalP"/>
    </source>
</evidence>
<dbReference type="AlphaFoldDB" id="A0A918U7R8"/>
<dbReference type="Proteomes" id="UP000619244">
    <property type="component" value="Unassembled WGS sequence"/>
</dbReference>
<sequence length="65" mass="6566">MGIRRLPVSTAVAAALIGTFGVPVVAGTATAAGRATTVRGDFDGDGIEDLAAFYVYENHAEGGKL</sequence>
<feature type="chain" id="PRO_5037678963" description="VCBS repeat-containing protein" evidence="1">
    <location>
        <begin position="32"/>
        <end position="65"/>
    </location>
</feature>
<proteinExistence type="predicted"/>
<comment type="caution">
    <text evidence="2">The sequence shown here is derived from an EMBL/GenBank/DDBJ whole genome shotgun (WGS) entry which is preliminary data.</text>
</comment>
<organism evidence="2 3">
    <name type="scientific">Streptomyces minutiscleroticus</name>
    <dbReference type="NCBI Taxonomy" id="68238"/>
    <lineage>
        <taxon>Bacteria</taxon>
        <taxon>Bacillati</taxon>
        <taxon>Actinomycetota</taxon>
        <taxon>Actinomycetes</taxon>
        <taxon>Kitasatosporales</taxon>
        <taxon>Streptomycetaceae</taxon>
        <taxon>Streptomyces</taxon>
    </lineage>
</organism>
<evidence type="ECO:0000313" key="2">
    <source>
        <dbReference type="EMBL" id="GGY04412.1"/>
    </source>
</evidence>
<accession>A0A918U7R8</accession>